<reference evidence="1 2" key="1">
    <citation type="journal article" date="2013" name="PLoS ONE">
        <title>Poles Apart: Arctic and Antarctic Octadecabacter strains Share High Genome Plasticity and a New Type of Xanthorhodopsin.</title>
        <authorList>
            <person name="Vollmers J."/>
            <person name="Voget S."/>
            <person name="Dietrich S."/>
            <person name="Gollnow K."/>
            <person name="Smits M."/>
            <person name="Meyer K."/>
            <person name="Brinkhoff T."/>
            <person name="Simon M."/>
            <person name="Daniel R."/>
        </authorList>
    </citation>
    <scope>NUCLEOTIDE SEQUENCE [LARGE SCALE GENOMIC DNA]</scope>
    <source>
        <strain evidence="1 2">238</strain>
    </source>
</reference>
<dbReference type="AlphaFoldDB" id="M9RM53"/>
<keyword evidence="2" id="KW-1185">Reference proteome</keyword>
<dbReference type="RefSeq" id="WP_015495888.1">
    <property type="nucleotide sequence ID" value="NC_020908.1"/>
</dbReference>
<dbReference type="EMBL" id="CP003742">
    <property type="protein sequence ID" value="AGI72838.1"/>
    <property type="molecule type" value="Genomic_DNA"/>
</dbReference>
<sequence>MFGFLIAIAAGAVTPMVEDPLARRAAKSMAQHVEVQENEVRALAFMIAMIIVGVVCNVLDTGSPLGLAVGGALGYFGARLLRWGQRRIEDRRS</sequence>
<protein>
    <submittedName>
        <fullName evidence="1">Uncharacterized protein</fullName>
    </submittedName>
</protein>
<dbReference type="KEGG" id="oar:OA238_c28130"/>
<name>M9RM53_9RHOB</name>
<dbReference type="OrthoDB" id="7652304at2"/>
<organism evidence="1 2">
    <name type="scientific">Octadecabacter arcticus 238</name>
    <dbReference type="NCBI Taxonomy" id="391616"/>
    <lineage>
        <taxon>Bacteria</taxon>
        <taxon>Pseudomonadati</taxon>
        <taxon>Pseudomonadota</taxon>
        <taxon>Alphaproteobacteria</taxon>
        <taxon>Rhodobacterales</taxon>
        <taxon>Roseobacteraceae</taxon>
        <taxon>Octadecabacter</taxon>
    </lineage>
</organism>
<gene>
    <name evidence="1" type="ORF">OA238_c28130</name>
</gene>
<dbReference type="eggNOG" id="ENOG5033ETD">
    <property type="taxonomic scope" value="Bacteria"/>
</dbReference>
<evidence type="ECO:0000313" key="1">
    <source>
        <dbReference type="EMBL" id="AGI72838.1"/>
    </source>
</evidence>
<dbReference type="HOGENOM" id="CLU_2383278_0_0_5"/>
<dbReference type="Proteomes" id="UP000004688">
    <property type="component" value="Chromosome"/>
</dbReference>
<evidence type="ECO:0000313" key="2">
    <source>
        <dbReference type="Proteomes" id="UP000004688"/>
    </source>
</evidence>
<accession>M9RM53</accession>
<dbReference type="STRING" id="391616.OA238_c28130"/>
<proteinExistence type="predicted"/>